<keyword evidence="2" id="KW-0472">Membrane</keyword>
<dbReference type="InParanoid" id="A0A3A9JB07"/>
<evidence type="ECO:0000313" key="6">
    <source>
        <dbReference type="Proteomes" id="UP000278036"/>
    </source>
</evidence>
<dbReference type="EMBL" id="RAQU01000133">
    <property type="protein sequence ID" value="RKK02691.1"/>
    <property type="molecule type" value="Genomic_DNA"/>
</dbReference>
<name>A0A3A9JB07_9PROT</name>
<feature type="transmembrane region" description="Helical" evidence="2">
    <location>
        <begin position="104"/>
        <end position="126"/>
    </location>
</feature>
<comment type="caution">
    <text evidence="3">The sequence shown here is derived from an EMBL/GenBank/DDBJ whole genome shotgun (WGS) entry which is preliminary data.</text>
</comment>
<accession>A0A3A9JB07</accession>
<dbReference type="AlphaFoldDB" id="A0A3A9JB07"/>
<feature type="region of interest" description="Disordered" evidence="1">
    <location>
        <begin position="1"/>
        <end position="38"/>
    </location>
</feature>
<protein>
    <submittedName>
        <fullName evidence="3">Uncharacterized protein</fullName>
    </submittedName>
</protein>
<feature type="transmembrane region" description="Helical" evidence="2">
    <location>
        <begin position="47"/>
        <end position="68"/>
    </location>
</feature>
<keyword evidence="5" id="KW-1185">Reference proteome</keyword>
<evidence type="ECO:0000313" key="3">
    <source>
        <dbReference type="EMBL" id="RKK02691.1"/>
    </source>
</evidence>
<evidence type="ECO:0000256" key="1">
    <source>
        <dbReference type="SAM" id="MobiDB-lite"/>
    </source>
</evidence>
<dbReference type="EMBL" id="RFLX01000002">
    <property type="protein sequence ID" value="RMI26661.1"/>
    <property type="molecule type" value="Genomic_DNA"/>
</dbReference>
<keyword evidence="2" id="KW-1133">Transmembrane helix</keyword>
<proteinExistence type="predicted"/>
<sequence>MQDDAGPRRPISSSAWTGVPDEPPSRYSGFTPTPYQPPADPAERRQLLILGALFLVFLLLSICCWFMLSLHSPLRPSVETGHTEALHFPAGRGGRMMTIYVQPAEAVVCIGLFLGSVIAPGCYLVWDVFRKRRPPR</sequence>
<evidence type="ECO:0000313" key="5">
    <source>
        <dbReference type="Proteomes" id="UP000274097"/>
    </source>
</evidence>
<dbReference type="RefSeq" id="WP_120639726.1">
    <property type="nucleotide sequence ID" value="NZ_RAQU01000133.1"/>
</dbReference>
<gene>
    <name evidence="3" type="ORF">D6Z83_18445</name>
    <name evidence="4" type="ORF">EBE87_05200</name>
</gene>
<keyword evidence="2" id="KW-0812">Transmembrane</keyword>
<reference evidence="3 6" key="1">
    <citation type="submission" date="2018-09" db="EMBL/GenBank/DDBJ databases">
        <title>Roseomonas sp. nov., isolated from feces of Tibetan antelopes in the Qinghai-Tibet plateau, China.</title>
        <authorList>
            <person name="Tian Z."/>
        </authorList>
    </citation>
    <scope>NUCLEOTIDE SEQUENCE [LARGE SCALE GENOMIC DNA]</scope>
    <source>
        <strain evidence="4 5">Z23</strain>
        <strain evidence="3 6">Z24</strain>
    </source>
</reference>
<evidence type="ECO:0000313" key="4">
    <source>
        <dbReference type="EMBL" id="RMI26661.1"/>
    </source>
</evidence>
<dbReference type="Proteomes" id="UP000274097">
    <property type="component" value="Unassembled WGS sequence"/>
</dbReference>
<organism evidence="3 6">
    <name type="scientific">Teichococcus wenyumeiae</name>
    <dbReference type="NCBI Taxonomy" id="2478470"/>
    <lineage>
        <taxon>Bacteria</taxon>
        <taxon>Pseudomonadati</taxon>
        <taxon>Pseudomonadota</taxon>
        <taxon>Alphaproteobacteria</taxon>
        <taxon>Acetobacterales</taxon>
        <taxon>Roseomonadaceae</taxon>
        <taxon>Roseomonas</taxon>
    </lineage>
</organism>
<evidence type="ECO:0000256" key="2">
    <source>
        <dbReference type="SAM" id="Phobius"/>
    </source>
</evidence>
<dbReference type="Proteomes" id="UP000278036">
    <property type="component" value="Unassembled WGS sequence"/>
</dbReference>